<dbReference type="Proteomes" id="UP001283341">
    <property type="component" value="Unassembled WGS sequence"/>
</dbReference>
<gene>
    <name evidence="9" type="ORF">B0H66DRAFT_564723</name>
</gene>
<proteinExistence type="inferred from homology"/>
<dbReference type="SUPFAM" id="SSF140383">
    <property type="entry name" value="BSD domain-like"/>
    <property type="match status" value="1"/>
</dbReference>
<keyword evidence="6" id="KW-0539">Nucleus</keyword>
<evidence type="ECO:0000256" key="4">
    <source>
        <dbReference type="ARBA" id="ARBA00023015"/>
    </source>
</evidence>
<evidence type="ECO:0000256" key="1">
    <source>
        <dbReference type="ARBA" id="ARBA00004123"/>
    </source>
</evidence>
<evidence type="ECO:0000313" key="9">
    <source>
        <dbReference type="EMBL" id="KAK3315196.1"/>
    </source>
</evidence>
<comment type="caution">
    <text evidence="9">The sequence shown here is derived from an EMBL/GenBank/DDBJ whole genome shotgun (WGS) entry which is preliminary data.</text>
</comment>
<evidence type="ECO:0000256" key="3">
    <source>
        <dbReference type="ARBA" id="ARBA00022737"/>
    </source>
</evidence>
<dbReference type="GO" id="GO:0000439">
    <property type="term" value="C:transcription factor TFIIH core complex"/>
    <property type="evidence" value="ECO:0007669"/>
    <property type="project" value="InterPro"/>
</dbReference>
<feature type="region of interest" description="Disordered" evidence="7">
    <location>
        <begin position="105"/>
        <end position="128"/>
    </location>
</feature>
<dbReference type="AlphaFoldDB" id="A0AAE0M0Z1"/>
<dbReference type="PROSITE" id="PS50858">
    <property type="entry name" value="BSD"/>
    <property type="match status" value="2"/>
</dbReference>
<dbReference type="SMART" id="SM00751">
    <property type="entry name" value="BSD"/>
    <property type="match status" value="2"/>
</dbReference>
<dbReference type="GO" id="GO:0006289">
    <property type="term" value="P:nucleotide-excision repair"/>
    <property type="evidence" value="ECO:0007669"/>
    <property type="project" value="InterPro"/>
</dbReference>
<feature type="domain" description="BSD" evidence="8">
    <location>
        <begin position="145"/>
        <end position="204"/>
    </location>
</feature>
<evidence type="ECO:0000256" key="7">
    <source>
        <dbReference type="SAM" id="MobiDB-lite"/>
    </source>
</evidence>
<reference evidence="9" key="1">
    <citation type="journal article" date="2023" name="Mol. Phylogenet. Evol.">
        <title>Genome-scale phylogeny and comparative genomics of the fungal order Sordariales.</title>
        <authorList>
            <person name="Hensen N."/>
            <person name="Bonometti L."/>
            <person name="Westerberg I."/>
            <person name="Brannstrom I.O."/>
            <person name="Guillou S."/>
            <person name="Cros-Aarteil S."/>
            <person name="Calhoun S."/>
            <person name="Haridas S."/>
            <person name="Kuo A."/>
            <person name="Mondo S."/>
            <person name="Pangilinan J."/>
            <person name="Riley R."/>
            <person name="LaButti K."/>
            <person name="Andreopoulos B."/>
            <person name="Lipzen A."/>
            <person name="Chen C."/>
            <person name="Yan M."/>
            <person name="Daum C."/>
            <person name="Ng V."/>
            <person name="Clum A."/>
            <person name="Steindorff A."/>
            <person name="Ohm R.A."/>
            <person name="Martin F."/>
            <person name="Silar P."/>
            <person name="Natvig D.O."/>
            <person name="Lalanne C."/>
            <person name="Gautier V."/>
            <person name="Ament-Velasquez S.L."/>
            <person name="Kruys A."/>
            <person name="Hutchinson M.I."/>
            <person name="Powell A.J."/>
            <person name="Barry K."/>
            <person name="Miller A.N."/>
            <person name="Grigoriev I.V."/>
            <person name="Debuchy R."/>
            <person name="Gladieux P."/>
            <person name="Hiltunen Thoren M."/>
            <person name="Johannesson H."/>
        </authorList>
    </citation>
    <scope>NUCLEOTIDE SEQUENCE</scope>
    <source>
        <strain evidence="9">CBS 118394</strain>
    </source>
</reference>
<dbReference type="Gene3D" id="2.30.29.30">
    <property type="entry name" value="Pleckstrin-homology domain (PH domain)/Phosphotyrosine-binding domain (PTB)"/>
    <property type="match status" value="1"/>
</dbReference>
<name>A0AAE0M0Z1_9PEZI</name>
<reference evidence="9" key="2">
    <citation type="submission" date="2023-06" db="EMBL/GenBank/DDBJ databases">
        <authorList>
            <consortium name="Lawrence Berkeley National Laboratory"/>
            <person name="Haridas S."/>
            <person name="Hensen N."/>
            <person name="Bonometti L."/>
            <person name="Westerberg I."/>
            <person name="Brannstrom I.O."/>
            <person name="Guillou S."/>
            <person name="Cros-Aarteil S."/>
            <person name="Calhoun S."/>
            <person name="Kuo A."/>
            <person name="Mondo S."/>
            <person name="Pangilinan J."/>
            <person name="Riley R."/>
            <person name="Labutti K."/>
            <person name="Andreopoulos B."/>
            <person name="Lipzen A."/>
            <person name="Chen C."/>
            <person name="Yanf M."/>
            <person name="Daum C."/>
            <person name="Ng V."/>
            <person name="Clum A."/>
            <person name="Steindorff A."/>
            <person name="Ohm R."/>
            <person name="Martin F."/>
            <person name="Silar P."/>
            <person name="Natvig D."/>
            <person name="Lalanne C."/>
            <person name="Gautier V."/>
            <person name="Ament-Velasquez S.L."/>
            <person name="Kruys A."/>
            <person name="Hutchinson M.I."/>
            <person name="Powell A.J."/>
            <person name="Barry K."/>
            <person name="Miller A.N."/>
            <person name="Grigoriev I.V."/>
            <person name="Debuchy R."/>
            <person name="Gladieux P."/>
            <person name="Thoren M.H."/>
            <person name="Johannesson H."/>
        </authorList>
    </citation>
    <scope>NUCLEOTIDE SEQUENCE</scope>
    <source>
        <strain evidence="9">CBS 118394</strain>
    </source>
</reference>
<evidence type="ECO:0000313" key="10">
    <source>
        <dbReference type="Proteomes" id="UP001283341"/>
    </source>
</evidence>
<evidence type="ECO:0000256" key="2">
    <source>
        <dbReference type="ARBA" id="ARBA00009448"/>
    </source>
</evidence>
<dbReference type="InterPro" id="IPR013876">
    <property type="entry name" value="TFIIH_BTF_p62_N"/>
</dbReference>
<dbReference type="EMBL" id="JAUEDM010000006">
    <property type="protein sequence ID" value="KAK3315196.1"/>
    <property type="molecule type" value="Genomic_DNA"/>
</dbReference>
<dbReference type="GO" id="GO:0006351">
    <property type="term" value="P:DNA-templated transcription"/>
    <property type="evidence" value="ECO:0007669"/>
    <property type="project" value="InterPro"/>
</dbReference>
<dbReference type="SUPFAM" id="SSF50729">
    <property type="entry name" value="PH domain-like"/>
    <property type="match status" value="1"/>
</dbReference>
<dbReference type="InterPro" id="IPR011993">
    <property type="entry name" value="PH-like_dom_sf"/>
</dbReference>
<keyword evidence="3" id="KW-0677">Repeat</keyword>
<sequence>MEVPRAKAAYKKKDGIITLTTDRASLIWSPGNGTGPPVVSLAVANITNLQKTPDSSAKVMLKVFEKPRTAEGDPLPYLFQFTSSDDPRAEANAIKDILSSILAETRGGDPSLPKPKQGDANGAAGASASMSMASTANAKPPAVRWFDDDVLKKDYELQQSLLKKDASLNQMYTDARSTKPESISDATFNAQFWSTRVGLLRAHAIELNQKKGTYNVLSTIKPRTDNGELKLNLVKEQVQMIFHQHPLVKRIYNENVPKLNESDFWSRFFLSRLSKKLKGERVSENESADPLFDKYSEADNTVGFNSRIMASQVPHIIDLEANEENQGGFKSGNRKDVEMRPRANVPIVKTLNSLSEKIMADVAPTDTDPSAADAADGLDDNVYNELALRDLQADAENAGIALSVREQNRFLQSHQTKAQSEEEFFYAKQVPADVLFDVQGDMETLDDDGTGGIDLHKGIGVDPDSDSEQETGAVKKPAHVGSRAARKLADDQIFEGLARKRAEIYGLDSDDLSPMSIPPEIAQRCFITNATTAEFLKQFWGAFMSGDPSRMQELAYHFDSLKRSAERITALAEEAEMVRIALDNKRKQEIKEHFRATKKKLRYVPRGGGKNAVMALFEPSLAGLRSAQAVYESAAARR</sequence>
<keyword evidence="5" id="KW-0804">Transcription</keyword>
<protein>
    <recommendedName>
        <fullName evidence="8">BSD domain-containing protein</fullName>
    </recommendedName>
</protein>
<keyword evidence="4" id="KW-0805">Transcription regulation</keyword>
<dbReference type="InterPro" id="IPR027079">
    <property type="entry name" value="Tfb1/GTF2H1"/>
</dbReference>
<evidence type="ECO:0000259" key="8">
    <source>
        <dbReference type="PROSITE" id="PS50858"/>
    </source>
</evidence>
<evidence type="ECO:0000256" key="6">
    <source>
        <dbReference type="ARBA" id="ARBA00023242"/>
    </source>
</evidence>
<dbReference type="InterPro" id="IPR005607">
    <property type="entry name" value="BSD_dom"/>
</dbReference>
<dbReference type="Gene3D" id="1.10.3970.10">
    <property type="entry name" value="BSD domain"/>
    <property type="match status" value="1"/>
</dbReference>
<accession>A0AAE0M0Z1</accession>
<dbReference type="FunFam" id="2.30.29.30:FF:000406">
    <property type="entry name" value="Putative RNA polymerase II transcription factor related protein"/>
    <property type="match status" value="1"/>
</dbReference>
<dbReference type="Pfam" id="PF08567">
    <property type="entry name" value="PH_TFIIH"/>
    <property type="match status" value="1"/>
</dbReference>
<organism evidence="9 10">
    <name type="scientific">Apodospora peruviana</name>
    <dbReference type="NCBI Taxonomy" id="516989"/>
    <lineage>
        <taxon>Eukaryota</taxon>
        <taxon>Fungi</taxon>
        <taxon>Dikarya</taxon>
        <taxon>Ascomycota</taxon>
        <taxon>Pezizomycotina</taxon>
        <taxon>Sordariomycetes</taxon>
        <taxon>Sordariomycetidae</taxon>
        <taxon>Sordariales</taxon>
        <taxon>Lasiosphaeriaceae</taxon>
        <taxon>Apodospora</taxon>
    </lineage>
</organism>
<dbReference type="PANTHER" id="PTHR12856">
    <property type="entry name" value="TRANSCRIPTION INITIATION FACTOR IIH-RELATED"/>
    <property type="match status" value="1"/>
</dbReference>
<keyword evidence="10" id="KW-1185">Reference proteome</keyword>
<feature type="domain" description="BSD" evidence="8">
    <location>
        <begin position="225"/>
        <end position="276"/>
    </location>
</feature>
<comment type="subcellular location">
    <subcellularLocation>
        <location evidence="1">Nucleus</location>
    </subcellularLocation>
</comment>
<comment type="similarity">
    <text evidence="2">Belongs to the TFB1 family.</text>
</comment>
<dbReference type="Pfam" id="PF03909">
    <property type="entry name" value="BSD"/>
    <property type="match status" value="2"/>
</dbReference>
<evidence type="ECO:0000256" key="5">
    <source>
        <dbReference type="ARBA" id="ARBA00023163"/>
    </source>
</evidence>
<dbReference type="CDD" id="cd13229">
    <property type="entry name" value="PH_TFIIH"/>
    <property type="match status" value="1"/>
</dbReference>
<dbReference type="InterPro" id="IPR035925">
    <property type="entry name" value="BSD_dom_sf"/>
</dbReference>